<feature type="domain" description="Methionyl/Valyl/Leucyl/Isoleucyl-tRNA synthetase anticodon-binding" evidence="11">
    <location>
        <begin position="718"/>
        <end position="829"/>
    </location>
</feature>
<keyword evidence="13" id="KW-1185">Reference proteome</keyword>
<dbReference type="InterPro" id="IPR009080">
    <property type="entry name" value="tRNAsynth_Ia_anticodon-bd"/>
</dbReference>
<keyword evidence="3 9" id="KW-0436">Ligase</keyword>
<dbReference type="EMBL" id="CAWYQH010000130">
    <property type="protein sequence ID" value="CAK8693286.1"/>
    <property type="molecule type" value="Genomic_DNA"/>
</dbReference>
<gene>
    <name evidence="12" type="ORF">CVLEPA_LOCUS26584</name>
</gene>
<evidence type="ECO:0000256" key="4">
    <source>
        <dbReference type="ARBA" id="ARBA00022741"/>
    </source>
</evidence>
<sequence length="974" mass="110478">MLIRFVVSSSIRFYGSKSQYSATVLLPRTTFPTRVKDISQHEQELQKICEFDDLYKWQQEAHQDNASFTLHDGPPYANGDVHVGHAVNKILKDIINRYKLLRGYRVNYRPGWDCHGLPIEIKAIKAKDFKSLGSVDIREKAKQFALKTIEAQTRAFKRWGVMADWDEQCYFTFDKSYEASELEAFYELYKRRLIYRDLKPVYWSPSSQTALAEAELEYDKNHISRSVYVTFPLCHPTNFAANGKNVLVLVWTTQPWTLPANQTLCFSPNLMYSLVGVTRSSSANRIREDCVYVLATSCIEDVSLLLDVEFKTLETFPGTRLDGLECFHPMTRHRTSRLSPSAHATADKGTGIVHTAPAHGVEDFDVAQKLDLPVDGHVDNSGCFMESAGFDLAGKFIFTSGNEAVVEILKQQNSLVFEHDYVHSYPYDWRTKKPIFIKTSRQWFIDTHQLQPKALKALGSVNFIPNSGKSSMMSQLKLRPYWCISRQRSWGVPIPVFYHKESGQVLLTEALMRHIISLVKRQGSDVWWTLPISELLPQHVIHESGFTGCSDEFERGGDILDIWFDSGVSWVVVLGNGPTSKADLYLEGKDQYNGWFQSSLLTSVGLQSGAPYHNVMVHGFTVAEGGQKMSKSLGNVVDPMVLINGGKNKERNPAYGADVLRWWVAESKVFDEIQISDRLMKDASASVQKIRLCLRFLISNLNNYEPGNADVSNLRTIDRYFLSLLTKFVAEVSTSYNEFRFSRVCRQTLNYVTRLSSLYFSVIKDRLYCDEERGDSRVACQMVLHFHSEALLKVVAPILPHLAEEVQMFRPNFSGFPESRSPFKDGWFNCDVIKTLDTTSVDNVMSAALVLRDVFISMVPSAQSLKYDVTIELPTGSASNNLKMLQTSTTSSDSELCEIMTSSRCTLLEGDWSSFDCESNQKVVTLDNDNDVMCRISIETSHLHKCPRCRKHTASSNGNLCDRCTFVLSNSWDL</sequence>
<dbReference type="Gene3D" id="3.90.740.10">
    <property type="entry name" value="Valyl/Leucyl/Isoleucyl-tRNA synthetase, editing domain"/>
    <property type="match status" value="1"/>
</dbReference>
<evidence type="ECO:0000256" key="6">
    <source>
        <dbReference type="ARBA" id="ARBA00022917"/>
    </source>
</evidence>
<keyword evidence="5 9" id="KW-0067">ATP-binding</keyword>
<dbReference type="InterPro" id="IPR002301">
    <property type="entry name" value="Ile-tRNA-ligase"/>
</dbReference>
<dbReference type="PANTHER" id="PTHR42765">
    <property type="entry name" value="SOLEUCYL-TRNA SYNTHETASE"/>
    <property type="match status" value="1"/>
</dbReference>
<dbReference type="Gene3D" id="3.40.50.620">
    <property type="entry name" value="HUPs"/>
    <property type="match status" value="2"/>
</dbReference>
<dbReference type="PANTHER" id="PTHR42765:SF1">
    <property type="entry name" value="ISOLEUCINE--TRNA LIGASE, MITOCHONDRIAL"/>
    <property type="match status" value="1"/>
</dbReference>
<accession>A0ABP0GQW3</accession>
<feature type="domain" description="Aminoacyl-tRNA synthetase class Ia" evidence="10">
    <location>
        <begin position="51"/>
        <end position="676"/>
    </location>
</feature>
<dbReference type="InterPro" id="IPR013155">
    <property type="entry name" value="M/V/L/I-tRNA-synth_anticd-bd"/>
</dbReference>
<evidence type="ECO:0000256" key="1">
    <source>
        <dbReference type="ARBA" id="ARBA00005594"/>
    </source>
</evidence>
<dbReference type="SUPFAM" id="SSF52374">
    <property type="entry name" value="Nucleotidylyl transferase"/>
    <property type="match status" value="1"/>
</dbReference>
<dbReference type="SUPFAM" id="SSF50677">
    <property type="entry name" value="ValRS/IleRS/LeuRS editing domain"/>
    <property type="match status" value="1"/>
</dbReference>
<evidence type="ECO:0000313" key="12">
    <source>
        <dbReference type="EMBL" id="CAK8693286.1"/>
    </source>
</evidence>
<protein>
    <recommendedName>
        <fullName evidence="2">isoleucine--tRNA ligase</fullName>
        <ecNumber evidence="2">6.1.1.5</ecNumber>
    </recommendedName>
    <alternativeName>
        <fullName evidence="8">Isoleucyl-tRNA synthetase</fullName>
    </alternativeName>
</protein>
<proteinExistence type="inferred from homology"/>
<dbReference type="InterPro" id="IPR014729">
    <property type="entry name" value="Rossmann-like_a/b/a_fold"/>
</dbReference>
<dbReference type="NCBIfam" id="TIGR00392">
    <property type="entry name" value="ileS"/>
    <property type="match status" value="1"/>
</dbReference>
<dbReference type="InterPro" id="IPR002300">
    <property type="entry name" value="aa-tRNA-synth_Ia"/>
</dbReference>
<dbReference type="EC" id="6.1.1.5" evidence="2"/>
<dbReference type="PROSITE" id="PS00178">
    <property type="entry name" value="AA_TRNA_LIGASE_I"/>
    <property type="match status" value="1"/>
</dbReference>
<evidence type="ECO:0000256" key="3">
    <source>
        <dbReference type="ARBA" id="ARBA00022598"/>
    </source>
</evidence>
<organism evidence="12 13">
    <name type="scientific">Clavelina lepadiformis</name>
    <name type="common">Light-bulb sea squirt</name>
    <name type="synonym">Ascidia lepadiformis</name>
    <dbReference type="NCBI Taxonomy" id="159417"/>
    <lineage>
        <taxon>Eukaryota</taxon>
        <taxon>Metazoa</taxon>
        <taxon>Chordata</taxon>
        <taxon>Tunicata</taxon>
        <taxon>Ascidiacea</taxon>
        <taxon>Aplousobranchia</taxon>
        <taxon>Clavelinidae</taxon>
        <taxon>Clavelina</taxon>
    </lineage>
</organism>
<evidence type="ECO:0000313" key="13">
    <source>
        <dbReference type="Proteomes" id="UP001642483"/>
    </source>
</evidence>
<dbReference type="CDD" id="cd07960">
    <property type="entry name" value="Anticodon_Ia_Ile_BEm"/>
    <property type="match status" value="1"/>
</dbReference>
<evidence type="ECO:0000259" key="10">
    <source>
        <dbReference type="Pfam" id="PF00133"/>
    </source>
</evidence>
<evidence type="ECO:0000256" key="7">
    <source>
        <dbReference type="ARBA" id="ARBA00023146"/>
    </source>
</evidence>
<comment type="similarity">
    <text evidence="1 9">Belongs to the class-I aminoacyl-tRNA synthetase family.</text>
</comment>
<keyword evidence="6 9" id="KW-0648">Protein biosynthesis</keyword>
<name>A0ABP0GQW3_CLALP</name>
<dbReference type="InterPro" id="IPR001412">
    <property type="entry name" value="aa-tRNA-synth_I_CS"/>
</dbReference>
<evidence type="ECO:0000256" key="8">
    <source>
        <dbReference type="ARBA" id="ARBA00032665"/>
    </source>
</evidence>
<dbReference type="InterPro" id="IPR009008">
    <property type="entry name" value="Val/Leu/Ile-tRNA-synth_edit"/>
</dbReference>
<reference evidence="12 13" key="1">
    <citation type="submission" date="2024-02" db="EMBL/GenBank/DDBJ databases">
        <authorList>
            <person name="Daric V."/>
            <person name="Darras S."/>
        </authorList>
    </citation>
    <scope>NUCLEOTIDE SEQUENCE [LARGE SCALE GENOMIC DNA]</scope>
</reference>
<evidence type="ECO:0000256" key="9">
    <source>
        <dbReference type="RuleBase" id="RU363035"/>
    </source>
</evidence>
<evidence type="ECO:0000256" key="2">
    <source>
        <dbReference type="ARBA" id="ARBA00013165"/>
    </source>
</evidence>
<comment type="caution">
    <text evidence="12">The sequence shown here is derived from an EMBL/GenBank/DDBJ whole genome shotgun (WGS) entry which is preliminary data.</text>
</comment>
<dbReference type="Proteomes" id="UP001642483">
    <property type="component" value="Unassembled WGS sequence"/>
</dbReference>
<dbReference type="Pfam" id="PF08264">
    <property type="entry name" value="Anticodon_1"/>
    <property type="match status" value="1"/>
</dbReference>
<dbReference type="InterPro" id="IPR050081">
    <property type="entry name" value="Ile-tRNA_ligase"/>
</dbReference>
<keyword evidence="7 9" id="KW-0030">Aminoacyl-tRNA synthetase</keyword>
<keyword evidence="4 9" id="KW-0547">Nucleotide-binding</keyword>
<dbReference type="Pfam" id="PF00133">
    <property type="entry name" value="tRNA-synt_1"/>
    <property type="match status" value="1"/>
</dbReference>
<dbReference type="Gene3D" id="1.10.10.830">
    <property type="entry name" value="Ile-tRNA synthetase CP2 domain-like"/>
    <property type="match status" value="1"/>
</dbReference>
<dbReference type="PRINTS" id="PR00984">
    <property type="entry name" value="TRNASYNTHILE"/>
</dbReference>
<dbReference type="SUPFAM" id="SSF47323">
    <property type="entry name" value="Anticodon-binding domain of a subclass of class I aminoacyl-tRNA synthetases"/>
    <property type="match status" value="1"/>
</dbReference>
<dbReference type="Gene3D" id="1.10.730.20">
    <property type="match status" value="1"/>
</dbReference>
<evidence type="ECO:0000256" key="5">
    <source>
        <dbReference type="ARBA" id="ARBA00022840"/>
    </source>
</evidence>
<dbReference type="InterPro" id="IPR033708">
    <property type="entry name" value="Anticodon_Ile_BEm"/>
</dbReference>
<evidence type="ECO:0000259" key="11">
    <source>
        <dbReference type="Pfam" id="PF08264"/>
    </source>
</evidence>